<reference evidence="4 5" key="1">
    <citation type="submission" date="2021-06" db="EMBL/GenBank/DDBJ databases">
        <title>Candida outbreak in Lebanon.</title>
        <authorList>
            <person name="Finianos M."/>
        </authorList>
    </citation>
    <scope>NUCLEOTIDE SEQUENCE [LARGE SCALE GENOMIC DNA]</scope>
    <source>
        <strain evidence="4">CA3LBN</strain>
    </source>
</reference>
<protein>
    <recommendedName>
        <fullName evidence="3">COX assembly mitochondrial protein</fullName>
    </recommendedName>
</protein>
<keyword evidence="5" id="KW-1185">Reference proteome</keyword>
<proteinExistence type="inferred from homology"/>
<dbReference type="Proteomes" id="UP000825434">
    <property type="component" value="Chromosome 5"/>
</dbReference>
<keyword evidence="3" id="KW-0999">Mitochondrion inner membrane</keyword>
<evidence type="ECO:0000256" key="1">
    <source>
        <dbReference type="ARBA" id="ARBA00007347"/>
    </source>
</evidence>
<evidence type="ECO:0000256" key="3">
    <source>
        <dbReference type="RuleBase" id="RU364104"/>
    </source>
</evidence>
<comment type="similarity">
    <text evidence="1 3">Belongs to the CMC family.</text>
</comment>
<keyword evidence="2" id="KW-1015">Disulfide bond</keyword>
<organism evidence="4 5">
    <name type="scientific">Candidozyma haemuli</name>
    <dbReference type="NCBI Taxonomy" id="45357"/>
    <lineage>
        <taxon>Eukaryota</taxon>
        <taxon>Fungi</taxon>
        <taxon>Dikarya</taxon>
        <taxon>Ascomycota</taxon>
        <taxon>Saccharomycotina</taxon>
        <taxon>Pichiomycetes</taxon>
        <taxon>Metschnikowiaceae</taxon>
        <taxon>Candidozyma</taxon>
    </lineage>
</organism>
<dbReference type="Pfam" id="PF08583">
    <property type="entry name" value="Cmc1"/>
    <property type="match status" value="1"/>
</dbReference>
<keyword evidence="3" id="KW-0496">Mitochondrion</keyword>
<accession>A0ABX8I8N4</accession>
<dbReference type="EMBL" id="CP076665">
    <property type="protein sequence ID" value="QWU89631.1"/>
    <property type="molecule type" value="Genomic_DNA"/>
</dbReference>
<comment type="subcellular location">
    <subcellularLocation>
        <location evidence="3">Mitochondrion inner membrane</location>
    </subcellularLocation>
</comment>
<gene>
    <name evidence="4" type="ORF">CA3LBN_003979</name>
</gene>
<comment type="function">
    <text evidence="3">Required for mitochondrial cytochrome c oxidase (COX) assembly and respiration.</text>
</comment>
<keyword evidence="3" id="KW-0143">Chaperone</keyword>
<name>A0ABX8I8N4_9ASCO</name>
<keyword evidence="3" id="KW-0472">Membrane</keyword>
<sequence>MHPQLDRNRFDSCEKLMDALEECHKAEFLKKAMGMCNFEKDELTKCLHVQRTEDAKQRIIQSREKQKAFHEQQRKREEELYGKNGYLKKVIEMEASKRHYLCYIHGA</sequence>
<evidence type="ECO:0000313" key="5">
    <source>
        <dbReference type="Proteomes" id="UP000825434"/>
    </source>
</evidence>
<dbReference type="InterPro" id="IPR013892">
    <property type="entry name" value="Cyt_c_biogenesis_Cmc1-like"/>
</dbReference>
<evidence type="ECO:0000313" key="4">
    <source>
        <dbReference type="EMBL" id="QWU89631.1"/>
    </source>
</evidence>
<evidence type="ECO:0000256" key="2">
    <source>
        <dbReference type="ARBA" id="ARBA00023157"/>
    </source>
</evidence>